<feature type="signal peptide" evidence="10">
    <location>
        <begin position="1"/>
        <end position="26"/>
    </location>
</feature>
<feature type="region of interest" description="Disordered" evidence="9">
    <location>
        <begin position="312"/>
        <end position="332"/>
    </location>
</feature>
<evidence type="ECO:0000256" key="1">
    <source>
        <dbReference type="ARBA" id="ARBA00006217"/>
    </source>
</evidence>
<comment type="function">
    <text evidence="8">Reversible hydration of carbon dioxide.</text>
</comment>
<dbReference type="PANTHER" id="PTHR11002:SF76">
    <property type="entry name" value="CARBONIC ANHYDRASE"/>
    <property type="match status" value="1"/>
</dbReference>
<dbReference type="Pfam" id="PF00484">
    <property type="entry name" value="Pro_CA"/>
    <property type="match status" value="1"/>
</dbReference>
<feature type="chain" id="PRO_5034395893" description="Carbonic anhydrase" evidence="10">
    <location>
        <begin position="27"/>
        <end position="332"/>
    </location>
</feature>
<evidence type="ECO:0000256" key="4">
    <source>
        <dbReference type="ARBA" id="ARBA00022833"/>
    </source>
</evidence>
<dbReference type="InterPro" id="IPR036874">
    <property type="entry name" value="Carbonic_anhydrase_sf"/>
</dbReference>
<dbReference type="Proteomes" id="UP000567179">
    <property type="component" value="Unassembled WGS sequence"/>
</dbReference>
<dbReference type="GO" id="GO:0008270">
    <property type="term" value="F:zinc ion binding"/>
    <property type="evidence" value="ECO:0007669"/>
    <property type="project" value="UniProtKB-UniRule"/>
</dbReference>
<feature type="binding site" evidence="7">
    <location>
        <position position="106"/>
    </location>
    <ligand>
        <name>Zn(2+)</name>
        <dbReference type="ChEBI" id="CHEBI:29105"/>
    </ligand>
</feature>
<feature type="binding site" evidence="7">
    <location>
        <position position="162"/>
    </location>
    <ligand>
        <name>Zn(2+)</name>
        <dbReference type="ChEBI" id="CHEBI:29105"/>
    </ligand>
</feature>
<comment type="caution">
    <text evidence="11">The sequence shown here is derived from an EMBL/GenBank/DDBJ whole genome shotgun (WGS) entry which is preliminary data.</text>
</comment>
<dbReference type="GO" id="GO:0004089">
    <property type="term" value="F:carbonate dehydratase activity"/>
    <property type="evidence" value="ECO:0007669"/>
    <property type="project" value="UniProtKB-UniRule"/>
</dbReference>
<evidence type="ECO:0000256" key="5">
    <source>
        <dbReference type="ARBA" id="ARBA00023239"/>
    </source>
</evidence>
<dbReference type="OrthoDB" id="10248475at2759"/>
<comment type="catalytic activity">
    <reaction evidence="6 8">
        <text>hydrogencarbonate + H(+) = CO2 + H2O</text>
        <dbReference type="Rhea" id="RHEA:10748"/>
        <dbReference type="ChEBI" id="CHEBI:15377"/>
        <dbReference type="ChEBI" id="CHEBI:15378"/>
        <dbReference type="ChEBI" id="CHEBI:16526"/>
        <dbReference type="ChEBI" id="CHEBI:17544"/>
        <dbReference type="EC" id="4.2.1.1"/>
    </reaction>
</comment>
<feature type="binding site" evidence="7">
    <location>
        <position position="165"/>
    </location>
    <ligand>
        <name>Zn(2+)</name>
        <dbReference type="ChEBI" id="CHEBI:29105"/>
    </ligand>
</feature>
<dbReference type="SUPFAM" id="SSF53056">
    <property type="entry name" value="beta-carbonic anhydrase, cab"/>
    <property type="match status" value="1"/>
</dbReference>
<feature type="binding site" evidence="7">
    <location>
        <position position="108"/>
    </location>
    <ligand>
        <name>Zn(2+)</name>
        <dbReference type="ChEBI" id="CHEBI:29105"/>
    </ligand>
</feature>
<dbReference type="GO" id="GO:0071244">
    <property type="term" value="P:cellular response to carbon dioxide"/>
    <property type="evidence" value="ECO:0007669"/>
    <property type="project" value="TreeGrafter"/>
</dbReference>
<comment type="similarity">
    <text evidence="1 8">Belongs to the beta-class carbonic anhydrase family.</text>
</comment>
<evidence type="ECO:0000256" key="3">
    <source>
        <dbReference type="ARBA" id="ARBA00022723"/>
    </source>
</evidence>
<organism evidence="11 12">
    <name type="scientific">Psilocybe cf. subviscida</name>
    <dbReference type="NCBI Taxonomy" id="2480587"/>
    <lineage>
        <taxon>Eukaryota</taxon>
        <taxon>Fungi</taxon>
        <taxon>Dikarya</taxon>
        <taxon>Basidiomycota</taxon>
        <taxon>Agaricomycotina</taxon>
        <taxon>Agaricomycetes</taxon>
        <taxon>Agaricomycetidae</taxon>
        <taxon>Agaricales</taxon>
        <taxon>Agaricineae</taxon>
        <taxon>Strophariaceae</taxon>
        <taxon>Psilocybe</taxon>
    </lineage>
</organism>
<comment type="cofactor">
    <cofactor evidence="7">
        <name>Zn(2+)</name>
        <dbReference type="ChEBI" id="CHEBI:29105"/>
    </cofactor>
    <text evidence="7">Binds 1 zinc ion per subunit.</text>
</comment>
<evidence type="ECO:0000256" key="8">
    <source>
        <dbReference type="RuleBase" id="RU003956"/>
    </source>
</evidence>
<reference evidence="11 12" key="1">
    <citation type="journal article" date="2020" name="ISME J.">
        <title>Uncovering the hidden diversity of litter-decomposition mechanisms in mushroom-forming fungi.</title>
        <authorList>
            <person name="Floudas D."/>
            <person name="Bentzer J."/>
            <person name="Ahren D."/>
            <person name="Johansson T."/>
            <person name="Persson P."/>
            <person name="Tunlid A."/>
        </authorList>
    </citation>
    <scope>NUCLEOTIDE SEQUENCE [LARGE SCALE GENOMIC DNA]</scope>
    <source>
        <strain evidence="11 12">CBS 101986</strain>
    </source>
</reference>
<keyword evidence="4 7" id="KW-0862">Zinc</keyword>
<dbReference type="GO" id="GO:0034599">
    <property type="term" value="P:cellular response to oxidative stress"/>
    <property type="evidence" value="ECO:0007669"/>
    <property type="project" value="TreeGrafter"/>
</dbReference>
<dbReference type="InterPro" id="IPR001765">
    <property type="entry name" value="Carbonic_anhydrase"/>
</dbReference>
<keyword evidence="12" id="KW-1185">Reference proteome</keyword>
<evidence type="ECO:0000256" key="2">
    <source>
        <dbReference type="ARBA" id="ARBA00012925"/>
    </source>
</evidence>
<accession>A0A8H5BE78</accession>
<evidence type="ECO:0000313" key="12">
    <source>
        <dbReference type="Proteomes" id="UP000567179"/>
    </source>
</evidence>
<dbReference type="SMART" id="SM00947">
    <property type="entry name" value="Pro_CA"/>
    <property type="match status" value="1"/>
</dbReference>
<proteinExistence type="inferred from homology"/>
<evidence type="ECO:0000313" key="11">
    <source>
        <dbReference type="EMBL" id="KAF5321501.1"/>
    </source>
</evidence>
<keyword evidence="10" id="KW-0732">Signal</keyword>
<evidence type="ECO:0000256" key="7">
    <source>
        <dbReference type="PIRSR" id="PIRSR601765-1"/>
    </source>
</evidence>
<protein>
    <recommendedName>
        <fullName evidence="2 8">Carbonic anhydrase</fullName>
        <ecNumber evidence="2 8">4.2.1.1</ecNumber>
    </recommendedName>
    <alternativeName>
        <fullName evidence="8">Carbonate dehydratase</fullName>
    </alternativeName>
</protein>
<evidence type="ECO:0000256" key="6">
    <source>
        <dbReference type="ARBA" id="ARBA00048348"/>
    </source>
</evidence>
<sequence length="332" mass="36453">MLAIGFGPTALGMILFTALCMRTSYALPVAIHALPDERYDTGAEQLDGSAAQVSLNVSSALPPADPPALHTLKDLYDGNMKFRNHENSRQMRANATKTPSFMFLGCSDNPYRPEDVFNAPLGSIISHTNIANQYKSKDSSAKAAVDYAVESAKVQHIIVLGHYGCKGVEDAITRPPTLSRLIKAWLEPIFHLYRKTRRQEIIKLRDSRLPQRGKPNGVQTPPPADDPGFKALVEENIKHSVKSLREHGILSKAYSKRPFTGGQKDIKVFVHGLVFDEVTGNVYNLGVSFGPPGEAIPAVPFKALAAAKNFHRDSDRPGIHHGKTWDFSAHSH</sequence>
<keyword evidence="3 7" id="KW-0479">Metal-binding</keyword>
<dbReference type="Gene3D" id="3.40.1050.10">
    <property type="entry name" value="Carbonic anhydrase"/>
    <property type="match status" value="1"/>
</dbReference>
<dbReference type="EC" id="4.2.1.1" evidence="2 8"/>
<feature type="region of interest" description="Disordered" evidence="9">
    <location>
        <begin position="205"/>
        <end position="227"/>
    </location>
</feature>
<keyword evidence="5 8" id="KW-0456">Lyase</keyword>
<dbReference type="PANTHER" id="PTHR11002">
    <property type="entry name" value="CARBONIC ANHYDRASE"/>
    <property type="match status" value="1"/>
</dbReference>
<gene>
    <name evidence="11" type="ORF">D9619_001508</name>
</gene>
<dbReference type="AlphaFoldDB" id="A0A8H5BE78"/>
<name>A0A8H5BE78_9AGAR</name>
<dbReference type="EMBL" id="JAACJJ010000028">
    <property type="protein sequence ID" value="KAF5321501.1"/>
    <property type="molecule type" value="Genomic_DNA"/>
</dbReference>
<evidence type="ECO:0000256" key="10">
    <source>
        <dbReference type="SAM" id="SignalP"/>
    </source>
</evidence>
<evidence type="ECO:0000256" key="9">
    <source>
        <dbReference type="SAM" id="MobiDB-lite"/>
    </source>
</evidence>